<dbReference type="GO" id="GO:0032190">
    <property type="term" value="F:acrosin binding"/>
    <property type="evidence" value="ECO:0007669"/>
    <property type="project" value="TreeGrafter"/>
</dbReference>
<comment type="caution">
    <text evidence="19">The sequence shown here is derived from an EMBL/GenBank/DDBJ whole genome shotgun (WGS) entry which is preliminary data.</text>
</comment>
<dbReference type="Gene3D" id="2.60.40.4100">
    <property type="entry name" value="Zona pellucida, ZP-C domain"/>
    <property type="match status" value="1"/>
</dbReference>
<keyword evidence="9" id="KW-1133">Transmembrane helix</keyword>
<dbReference type="GO" id="GO:0060468">
    <property type="term" value="P:prevention of polyspermy"/>
    <property type="evidence" value="ECO:0007669"/>
    <property type="project" value="TreeGrafter"/>
</dbReference>
<evidence type="ECO:0000256" key="2">
    <source>
        <dbReference type="ARBA" id="ARBA00010863"/>
    </source>
</evidence>
<dbReference type="GO" id="GO:0007339">
    <property type="term" value="P:binding of sperm to zona pellucida"/>
    <property type="evidence" value="ECO:0007669"/>
    <property type="project" value="TreeGrafter"/>
</dbReference>
<dbReference type="GO" id="GO:0005886">
    <property type="term" value="C:plasma membrane"/>
    <property type="evidence" value="ECO:0007669"/>
    <property type="project" value="UniProtKB-SubCell"/>
</dbReference>
<keyword evidence="12" id="KW-0325">Glycoprotein</keyword>
<keyword evidence="6" id="KW-0165">Cleavage on pair of basic residues</keyword>
<proteinExistence type="inferred from homology"/>
<feature type="disulfide bond" evidence="15">
    <location>
        <begin position="162"/>
        <end position="177"/>
    </location>
</feature>
<feature type="non-terminal residue" evidence="19">
    <location>
        <position position="583"/>
    </location>
</feature>
<keyword evidence="7" id="KW-0812">Transmembrane</keyword>
<dbReference type="PROSITE" id="PS51448">
    <property type="entry name" value="P_TREFOIL_2"/>
    <property type="match status" value="1"/>
</dbReference>
<feature type="disulfide bond" evidence="15">
    <location>
        <begin position="152"/>
        <end position="178"/>
    </location>
</feature>
<name>A0A8X7XAQ4_POLSE</name>
<keyword evidence="10" id="KW-0472">Membrane</keyword>
<evidence type="ECO:0000256" key="12">
    <source>
        <dbReference type="ARBA" id="ARBA00023180"/>
    </source>
</evidence>
<evidence type="ECO:0000313" key="20">
    <source>
        <dbReference type="Proteomes" id="UP000886611"/>
    </source>
</evidence>
<dbReference type="Pfam" id="PF00088">
    <property type="entry name" value="Trefoil"/>
    <property type="match status" value="1"/>
</dbReference>
<sequence>MFGNHAASFLLVIVCILLTSMPCYAVSPDDNTAAAKMFLRSADPMTPSVLCTEHGVRVTFRRGLRSRIKVVDLAGVAIKVPTTSSHCKTVASSEASGLVTFSSAYDGCYVHAEEDSYVVILEVRLLTGGPPMRIQISCPRPLKESTDMEHDCLIPSSLRVACGTRGASVAACLNLGCCYSRQTGECYYKMDECSSDGHFVFAIQQEATRPALQLKSLKVQGHGSCVPVIITEEVAVFKFSVEECGVQKMANVHEVKYVAVIVAEPEISDVGYGPISRDSWLRLQVECSYSRKHVTNLELSAMAFPSPRTVADFANIAVEMRISKDATFQEFFETNDLPIHQHLREPIFVEVRLVEPVDPSLSLVVRDCFAYPRTKESLWILLFNGCPNLLDEDHHSTILDGDLTGLPSHYRRFDVKTFAFVDQETGEPLEEEMYFYCWVEICYAGSPDCVPKCLQSPYPKAAESERFRRGIDLDLRTALVSLGPVILVNNETSIPNPNTWSSRPFGSHGIPLANRFTRCIWRFTSARNMPLLTVSVGRSCMLPLRQTNINDAIFSELVGVALQVVVISNGLGVGGRGSFLRAP</sequence>
<dbReference type="PANTHER" id="PTHR23343:SF117">
    <property type="entry name" value="ZONA PELLUCIDA SPERM-BINDING PROTEIN 4-LIKE ISOFORM X1"/>
    <property type="match status" value="1"/>
</dbReference>
<dbReference type="Gene3D" id="2.60.40.3210">
    <property type="entry name" value="Zona pellucida, ZP-N domain"/>
    <property type="match status" value="1"/>
</dbReference>
<evidence type="ECO:0000256" key="14">
    <source>
        <dbReference type="ARBA" id="ARBA00024183"/>
    </source>
</evidence>
<feature type="signal peptide" evidence="16">
    <location>
        <begin position="1"/>
        <end position="25"/>
    </location>
</feature>
<dbReference type="Pfam" id="PF23344">
    <property type="entry name" value="ZP-N"/>
    <property type="match status" value="1"/>
</dbReference>
<dbReference type="InterPro" id="IPR044913">
    <property type="entry name" value="P_trefoil_dom_sf"/>
</dbReference>
<dbReference type="InterPro" id="IPR000519">
    <property type="entry name" value="P_trefoil_dom"/>
</dbReference>
<evidence type="ECO:0000256" key="4">
    <source>
        <dbReference type="ARBA" id="ARBA00022525"/>
    </source>
</evidence>
<dbReference type="SUPFAM" id="SSF57492">
    <property type="entry name" value="Trefoil"/>
    <property type="match status" value="1"/>
</dbReference>
<dbReference type="Pfam" id="PF22821">
    <property type="entry name" value="ZP1_ZP4_Ig-like"/>
    <property type="match status" value="1"/>
</dbReference>
<evidence type="ECO:0000256" key="7">
    <source>
        <dbReference type="ARBA" id="ARBA00022692"/>
    </source>
</evidence>
<dbReference type="GO" id="GO:0035805">
    <property type="term" value="C:egg coat"/>
    <property type="evidence" value="ECO:0007669"/>
    <property type="project" value="UniProtKB-SubCell"/>
</dbReference>
<evidence type="ECO:0000313" key="19">
    <source>
        <dbReference type="EMBL" id="KAG2464438.1"/>
    </source>
</evidence>
<evidence type="ECO:0000256" key="15">
    <source>
        <dbReference type="PROSITE-ProRule" id="PRU00779"/>
    </source>
</evidence>
<dbReference type="AlphaFoldDB" id="A0A8X7XAQ4"/>
<keyword evidence="4" id="KW-0964">Secreted</keyword>
<evidence type="ECO:0000256" key="9">
    <source>
        <dbReference type="ARBA" id="ARBA00022989"/>
    </source>
</evidence>
<evidence type="ECO:0000259" key="17">
    <source>
        <dbReference type="PROSITE" id="PS51034"/>
    </source>
</evidence>
<evidence type="ECO:0000256" key="5">
    <source>
        <dbReference type="ARBA" id="ARBA00022530"/>
    </source>
</evidence>
<dbReference type="InterPro" id="IPR001507">
    <property type="entry name" value="ZP_dom"/>
</dbReference>
<protein>
    <submittedName>
        <fullName evidence="19">ZP4 protein</fullName>
    </submittedName>
</protein>
<keyword evidence="13" id="KW-0278">Fertilization</keyword>
<dbReference type="Gene3D" id="4.10.110.10">
    <property type="entry name" value="Spasmolytic Protein, domain 1"/>
    <property type="match status" value="1"/>
</dbReference>
<feature type="domain" description="P-type" evidence="18">
    <location>
        <begin position="150"/>
        <end position="190"/>
    </location>
</feature>
<comment type="caution">
    <text evidence="15">Lacks conserved residue(s) required for the propagation of feature annotation.</text>
</comment>
<reference evidence="19 20" key="1">
    <citation type="journal article" date="2021" name="Cell">
        <title>Tracing the genetic footprints of vertebrate landing in non-teleost ray-finned fishes.</title>
        <authorList>
            <person name="Bi X."/>
            <person name="Wang K."/>
            <person name="Yang L."/>
            <person name="Pan H."/>
            <person name="Jiang H."/>
            <person name="Wei Q."/>
            <person name="Fang M."/>
            <person name="Yu H."/>
            <person name="Zhu C."/>
            <person name="Cai Y."/>
            <person name="He Y."/>
            <person name="Gan X."/>
            <person name="Zeng H."/>
            <person name="Yu D."/>
            <person name="Zhu Y."/>
            <person name="Jiang H."/>
            <person name="Qiu Q."/>
            <person name="Yang H."/>
            <person name="Zhang Y.E."/>
            <person name="Wang W."/>
            <person name="Zhu M."/>
            <person name="He S."/>
            <person name="Zhang G."/>
        </authorList>
    </citation>
    <scope>NUCLEOTIDE SEQUENCE [LARGE SCALE GENOMIC DNA]</scope>
    <source>
        <strain evidence="19">Bchr_013</strain>
    </source>
</reference>
<evidence type="ECO:0000256" key="13">
    <source>
        <dbReference type="ARBA" id="ARBA00023279"/>
    </source>
</evidence>
<keyword evidence="3" id="KW-1003">Cell membrane</keyword>
<keyword evidence="5" id="KW-0272">Extracellular matrix</keyword>
<evidence type="ECO:0000256" key="1">
    <source>
        <dbReference type="ARBA" id="ARBA00004251"/>
    </source>
</evidence>
<evidence type="ECO:0000256" key="8">
    <source>
        <dbReference type="ARBA" id="ARBA00022729"/>
    </source>
</evidence>
<feature type="chain" id="PRO_5036500237" evidence="16">
    <location>
        <begin position="26"/>
        <end position="583"/>
    </location>
</feature>
<evidence type="ECO:0000256" key="6">
    <source>
        <dbReference type="ARBA" id="ARBA00022685"/>
    </source>
</evidence>
<dbReference type="PROSITE" id="PS00025">
    <property type="entry name" value="P_TREFOIL_1"/>
    <property type="match status" value="1"/>
</dbReference>
<comment type="similarity">
    <text evidence="2">Belongs to the ZP domain family. ZPB subfamily.</text>
</comment>
<dbReference type="InterPro" id="IPR042235">
    <property type="entry name" value="ZP-C_dom"/>
</dbReference>
<evidence type="ECO:0000256" key="11">
    <source>
        <dbReference type="ARBA" id="ARBA00023157"/>
    </source>
</evidence>
<keyword evidence="20" id="KW-1185">Reference proteome</keyword>
<dbReference type="PANTHER" id="PTHR23343">
    <property type="entry name" value="ZONA PELLUCIDA SPERM-BINDING PROTEIN"/>
    <property type="match status" value="1"/>
</dbReference>
<evidence type="ECO:0000259" key="18">
    <source>
        <dbReference type="PROSITE" id="PS51448"/>
    </source>
</evidence>
<accession>A0A8X7XAQ4</accession>
<dbReference type="Proteomes" id="UP000886611">
    <property type="component" value="Unassembled WGS sequence"/>
</dbReference>
<dbReference type="PROSITE" id="PS51034">
    <property type="entry name" value="ZP_2"/>
    <property type="match status" value="1"/>
</dbReference>
<dbReference type="CDD" id="cd00111">
    <property type="entry name" value="Trefoil"/>
    <property type="match status" value="1"/>
</dbReference>
<dbReference type="InterPro" id="IPR055356">
    <property type="entry name" value="ZP-N"/>
</dbReference>
<evidence type="ECO:0000256" key="3">
    <source>
        <dbReference type="ARBA" id="ARBA00022475"/>
    </source>
</evidence>
<comment type="subcellular location">
    <subcellularLocation>
        <location evidence="1">Cell membrane</location>
        <topology evidence="1">Single-pass type I membrane protein</topology>
    </subcellularLocation>
    <subcellularLocation>
        <location evidence="14">Zona pellucida</location>
    </subcellularLocation>
</comment>
<dbReference type="EMBL" id="JAATIS010003638">
    <property type="protein sequence ID" value="KAG2464438.1"/>
    <property type="molecule type" value="Genomic_DNA"/>
</dbReference>
<keyword evidence="11 15" id="KW-1015">Disulfide bond</keyword>
<evidence type="ECO:0000256" key="10">
    <source>
        <dbReference type="ARBA" id="ARBA00023136"/>
    </source>
</evidence>
<feature type="non-terminal residue" evidence="19">
    <location>
        <position position="1"/>
    </location>
</feature>
<keyword evidence="8 16" id="KW-0732">Signal</keyword>
<feature type="domain" description="ZP" evidence="17">
    <location>
        <begin position="192"/>
        <end position="460"/>
    </location>
</feature>
<dbReference type="InterPro" id="IPR054554">
    <property type="entry name" value="ZP1/4_Ig-like"/>
</dbReference>
<gene>
    <name evidence="19" type="primary">Zp4_27</name>
    <name evidence="19" type="ORF">GTO96_0002632</name>
</gene>
<dbReference type="SMART" id="SM00241">
    <property type="entry name" value="ZP"/>
    <property type="match status" value="1"/>
</dbReference>
<dbReference type="InterPro" id="IPR017957">
    <property type="entry name" value="P_trefoil_CS"/>
</dbReference>
<dbReference type="InterPro" id="IPR051148">
    <property type="entry name" value="Zona_Pellucida_Domain_gp"/>
</dbReference>
<dbReference type="Pfam" id="PF00100">
    <property type="entry name" value="Zona_pellucida"/>
    <property type="match status" value="1"/>
</dbReference>
<evidence type="ECO:0000256" key="16">
    <source>
        <dbReference type="SAM" id="SignalP"/>
    </source>
</evidence>
<dbReference type="InterPro" id="IPR055355">
    <property type="entry name" value="ZP-C"/>
</dbReference>
<dbReference type="GO" id="GO:0035804">
    <property type="term" value="F:structural constituent of egg coat"/>
    <property type="evidence" value="ECO:0007669"/>
    <property type="project" value="TreeGrafter"/>
</dbReference>
<organism evidence="19 20">
    <name type="scientific">Polypterus senegalus</name>
    <name type="common">Senegal bichir</name>
    <dbReference type="NCBI Taxonomy" id="55291"/>
    <lineage>
        <taxon>Eukaryota</taxon>
        <taxon>Metazoa</taxon>
        <taxon>Chordata</taxon>
        <taxon>Craniata</taxon>
        <taxon>Vertebrata</taxon>
        <taxon>Euteleostomi</taxon>
        <taxon>Actinopterygii</taxon>
        <taxon>Polypteriformes</taxon>
        <taxon>Polypteridae</taxon>
        <taxon>Polypterus</taxon>
    </lineage>
</organism>